<comment type="caution">
    <text evidence="5">The sequence shown here is derived from an EMBL/GenBank/DDBJ whole genome shotgun (WGS) entry which is preliminary data.</text>
</comment>
<keyword evidence="2 3" id="KW-0496">Mitochondrion</keyword>
<reference evidence="5 6" key="1">
    <citation type="journal article" date="2023" name="Elife">
        <title>Identification of key yeast species and microbe-microbe interactions impacting larval growth of Drosophila in the wild.</title>
        <authorList>
            <person name="Mure A."/>
            <person name="Sugiura Y."/>
            <person name="Maeda R."/>
            <person name="Honda K."/>
            <person name="Sakurai N."/>
            <person name="Takahashi Y."/>
            <person name="Watada M."/>
            <person name="Katoh T."/>
            <person name="Gotoh A."/>
            <person name="Gotoh Y."/>
            <person name="Taniguchi I."/>
            <person name="Nakamura K."/>
            <person name="Hayashi T."/>
            <person name="Katayama T."/>
            <person name="Uemura T."/>
            <person name="Hattori Y."/>
        </authorList>
    </citation>
    <scope>NUCLEOTIDE SEQUENCE [LARGE SCALE GENOMIC DNA]</scope>
    <source>
        <strain evidence="5 6">SC-9</strain>
    </source>
</reference>
<dbReference type="SUPFAM" id="SSF89095">
    <property type="entry name" value="GatB/YqeY motif"/>
    <property type="match status" value="1"/>
</dbReference>
<sequence length="188" mass="21835">MFRTSLFSATRSFSSSAFRLQNSAFFDEFAVILKTDLKKSMLAKDNAKKETVKMLRSELKNFEIDSKGKENNEFGISKVINKMMKTRKNSIEEYSKLERQDLVEHETAQLKCLQAYLVQLPIASEDEVISKITKLLEDKKSSLKEDEKMPLAAVIAKELDFKTLSEQWKTSEKDIRKNLFMVYKQLKL</sequence>
<proteinExistence type="inferred from homology"/>
<gene>
    <name evidence="3" type="primary">AIM41</name>
    <name evidence="5" type="ORF">DASC09_060170</name>
</gene>
<dbReference type="PANTHER" id="PTHR28055:SF1">
    <property type="entry name" value="ALTERED INHERITANCE OF MITOCHONDRIA PROTEIN 41, MITOCHONDRIAL"/>
    <property type="match status" value="1"/>
</dbReference>
<dbReference type="InterPro" id="IPR019004">
    <property type="entry name" value="YqeY/Aim41"/>
</dbReference>
<evidence type="ECO:0000256" key="2">
    <source>
        <dbReference type="ARBA" id="ARBA00023128"/>
    </source>
</evidence>
<protein>
    <recommendedName>
        <fullName evidence="3">Altered inheritance of mitochondria protein 41</fullName>
    </recommendedName>
</protein>
<evidence type="ECO:0000256" key="3">
    <source>
        <dbReference type="RuleBase" id="RU365099"/>
    </source>
</evidence>
<dbReference type="AlphaFoldDB" id="A0AAV5QV03"/>
<name>A0AAV5QV03_9ASCO</name>
<dbReference type="Pfam" id="PF09424">
    <property type="entry name" value="YqeY"/>
    <property type="match status" value="1"/>
</dbReference>
<dbReference type="Proteomes" id="UP001360560">
    <property type="component" value="Unassembled WGS sequence"/>
</dbReference>
<dbReference type="PANTHER" id="PTHR28055">
    <property type="entry name" value="ALTERED INHERITANCE OF MITOCHONDRIA PROTEIN 41, MITOCHONDRIAL"/>
    <property type="match status" value="1"/>
</dbReference>
<comment type="subcellular location">
    <subcellularLocation>
        <location evidence="3">Mitochondrion</location>
    </subcellularLocation>
</comment>
<feature type="coiled-coil region" evidence="4">
    <location>
        <begin position="52"/>
        <end position="100"/>
    </location>
</feature>
<evidence type="ECO:0000313" key="6">
    <source>
        <dbReference type="Proteomes" id="UP001360560"/>
    </source>
</evidence>
<evidence type="ECO:0000256" key="4">
    <source>
        <dbReference type="SAM" id="Coils"/>
    </source>
</evidence>
<organism evidence="5 6">
    <name type="scientific">Saccharomycopsis crataegensis</name>
    <dbReference type="NCBI Taxonomy" id="43959"/>
    <lineage>
        <taxon>Eukaryota</taxon>
        <taxon>Fungi</taxon>
        <taxon>Dikarya</taxon>
        <taxon>Ascomycota</taxon>
        <taxon>Saccharomycotina</taxon>
        <taxon>Saccharomycetes</taxon>
        <taxon>Saccharomycopsidaceae</taxon>
        <taxon>Saccharomycopsis</taxon>
    </lineage>
</organism>
<accession>A0AAV5QV03</accession>
<dbReference type="EMBL" id="BTFZ01000020">
    <property type="protein sequence ID" value="GMM38678.1"/>
    <property type="molecule type" value="Genomic_DNA"/>
</dbReference>
<dbReference type="InterPro" id="IPR003789">
    <property type="entry name" value="Asn/Gln_tRNA_amidoTrase-B-like"/>
</dbReference>
<evidence type="ECO:0000313" key="5">
    <source>
        <dbReference type="EMBL" id="GMM38678.1"/>
    </source>
</evidence>
<comment type="similarity">
    <text evidence="1 3">Belongs to the AIM41 family.</text>
</comment>
<dbReference type="Gene3D" id="1.10.1510.10">
    <property type="entry name" value="Uncharacterised protein YqeY/AIM41 PF09424, N-terminal domain"/>
    <property type="match status" value="1"/>
</dbReference>
<evidence type="ECO:0000256" key="1">
    <source>
        <dbReference type="ARBA" id="ARBA00007538"/>
    </source>
</evidence>
<dbReference type="InterPro" id="IPR042184">
    <property type="entry name" value="YqeY/Aim41_N"/>
</dbReference>
<dbReference type="GO" id="GO:0005739">
    <property type="term" value="C:mitochondrion"/>
    <property type="evidence" value="ECO:0007669"/>
    <property type="project" value="UniProtKB-SubCell"/>
</dbReference>
<dbReference type="GO" id="GO:0016884">
    <property type="term" value="F:carbon-nitrogen ligase activity, with glutamine as amido-N-donor"/>
    <property type="evidence" value="ECO:0007669"/>
    <property type="project" value="UniProtKB-UniRule"/>
</dbReference>
<keyword evidence="6" id="KW-1185">Reference proteome</keyword>
<keyword evidence="4" id="KW-0175">Coiled coil</keyword>